<evidence type="ECO:0000256" key="7">
    <source>
        <dbReference type="ARBA" id="ARBA00022801"/>
    </source>
</evidence>
<dbReference type="GO" id="GO:0008270">
    <property type="term" value="F:zinc ion binding"/>
    <property type="evidence" value="ECO:0007669"/>
    <property type="project" value="UniProtKB-KW"/>
</dbReference>
<dbReference type="EC" id="3.4.19.12" evidence="12"/>
<evidence type="ECO:0000256" key="8">
    <source>
        <dbReference type="ARBA" id="ARBA00022807"/>
    </source>
</evidence>
<dbReference type="PANTHER" id="PTHR21646">
    <property type="entry name" value="UBIQUITIN CARBOXYL-TERMINAL HYDROLASE"/>
    <property type="match status" value="1"/>
</dbReference>
<reference evidence="17" key="2">
    <citation type="submission" date="2025-09" db="UniProtKB">
        <authorList>
            <consortium name="Ensembl"/>
        </authorList>
    </citation>
    <scope>IDENTIFICATION</scope>
</reference>
<dbReference type="GO" id="GO:0005634">
    <property type="term" value="C:nucleus"/>
    <property type="evidence" value="ECO:0007669"/>
    <property type="project" value="UniProtKB-SubCell"/>
</dbReference>
<keyword evidence="10" id="KW-0539">Nucleus</keyword>
<evidence type="ECO:0000256" key="4">
    <source>
        <dbReference type="ARBA" id="ARBA00022723"/>
    </source>
</evidence>
<dbReference type="GO" id="GO:0004843">
    <property type="term" value="F:cysteine-type deubiquitinase activity"/>
    <property type="evidence" value="ECO:0007669"/>
    <property type="project" value="UniProtKB-UniRule"/>
</dbReference>
<dbReference type="Pfam" id="PF00443">
    <property type="entry name" value="UCH"/>
    <property type="match status" value="1"/>
</dbReference>
<dbReference type="PROSITE" id="PS00972">
    <property type="entry name" value="USP_1"/>
    <property type="match status" value="1"/>
</dbReference>
<feature type="compositionally biased region" description="Basic residues" evidence="14">
    <location>
        <begin position="210"/>
        <end position="220"/>
    </location>
</feature>
<dbReference type="OMA" id="RYQCNGK"/>
<feature type="coiled-coil region" evidence="13">
    <location>
        <begin position="165"/>
        <end position="206"/>
    </location>
</feature>
<evidence type="ECO:0000259" key="15">
    <source>
        <dbReference type="PROSITE" id="PS50235"/>
    </source>
</evidence>
<dbReference type="Gene3D" id="3.30.40.10">
    <property type="entry name" value="Zinc/RING finger domain, C3HC4 (zinc finger)"/>
    <property type="match status" value="1"/>
</dbReference>
<dbReference type="PROSITE" id="PS50235">
    <property type="entry name" value="USP_3"/>
    <property type="match status" value="1"/>
</dbReference>
<dbReference type="AlphaFoldDB" id="A0A3Q3ANI1"/>
<dbReference type="InterPro" id="IPR001394">
    <property type="entry name" value="Peptidase_C19_UCH"/>
</dbReference>
<dbReference type="GO" id="GO:0006508">
    <property type="term" value="P:proteolysis"/>
    <property type="evidence" value="ECO:0007669"/>
    <property type="project" value="UniProtKB-KW"/>
</dbReference>
<evidence type="ECO:0000256" key="2">
    <source>
        <dbReference type="ARBA" id="ARBA00004123"/>
    </source>
</evidence>
<evidence type="ECO:0000256" key="3">
    <source>
        <dbReference type="ARBA" id="ARBA00022670"/>
    </source>
</evidence>
<evidence type="ECO:0000256" key="11">
    <source>
        <dbReference type="PROSITE-ProRule" id="PRU00502"/>
    </source>
</evidence>
<proteinExistence type="inferred from homology"/>
<evidence type="ECO:0000259" key="16">
    <source>
        <dbReference type="PROSITE" id="PS50271"/>
    </source>
</evidence>
<comment type="catalytic activity">
    <reaction evidence="1 12">
        <text>Thiol-dependent hydrolysis of ester, thioester, amide, peptide and isopeptide bonds formed by the C-terminal Gly of ubiquitin (a 76-residue protein attached to proteins as an intracellular targeting signal).</text>
        <dbReference type="EC" id="3.4.19.12"/>
    </reaction>
</comment>
<evidence type="ECO:0000256" key="13">
    <source>
        <dbReference type="SAM" id="Coils"/>
    </source>
</evidence>
<dbReference type="Gene3D" id="3.90.70.10">
    <property type="entry name" value="Cysteine proteinases"/>
    <property type="match status" value="1"/>
</dbReference>
<evidence type="ECO:0000256" key="10">
    <source>
        <dbReference type="ARBA" id="ARBA00023242"/>
    </source>
</evidence>
<keyword evidence="13" id="KW-0175">Coiled coil</keyword>
<evidence type="ECO:0000256" key="1">
    <source>
        <dbReference type="ARBA" id="ARBA00000707"/>
    </source>
</evidence>
<evidence type="ECO:0000256" key="5">
    <source>
        <dbReference type="ARBA" id="ARBA00022771"/>
    </source>
</evidence>
<dbReference type="PROSITE" id="PS50271">
    <property type="entry name" value="ZF_UBP"/>
    <property type="match status" value="1"/>
</dbReference>
<feature type="region of interest" description="Disordered" evidence="14">
    <location>
        <begin position="207"/>
        <end position="241"/>
    </location>
</feature>
<keyword evidence="6 12" id="KW-0833">Ubl conjugation pathway</keyword>
<dbReference type="PROSITE" id="PS00973">
    <property type="entry name" value="USP_2"/>
    <property type="match status" value="1"/>
</dbReference>
<evidence type="ECO:0000256" key="12">
    <source>
        <dbReference type="RuleBase" id="RU366025"/>
    </source>
</evidence>
<dbReference type="Pfam" id="PF02148">
    <property type="entry name" value="zf-UBP"/>
    <property type="match status" value="1"/>
</dbReference>
<feature type="domain" description="USP" evidence="15">
    <location>
        <begin position="246"/>
        <end position="642"/>
    </location>
</feature>
<dbReference type="FunFam" id="3.30.40.10:FF:000067">
    <property type="entry name" value="Ubiquitinyl hydrolase 1"/>
    <property type="match status" value="1"/>
</dbReference>
<dbReference type="Ensembl" id="ENSKMAT00000018624.1">
    <property type="protein sequence ID" value="ENSKMAP00000018368.1"/>
    <property type="gene ID" value="ENSKMAG00000013656.1"/>
</dbReference>
<evidence type="ECO:0000313" key="18">
    <source>
        <dbReference type="Proteomes" id="UP000264800"/>
    </source>
</evidence>
<keyword evidence="4" id="KW-0479">Metal-binding</keyword>
<dbReference type="GO" id="GO:0016579">
    <property type="term" value="P:protein deubiquitination"/>
    <property type="evidence" value="ECO:0007669"/>
    <property type="project" value="InterPro"/>
</dbReference>
<feature type="domain" description="UBP-type" evidence="16">
    <location>
        <begin position="2"/>
        <end position="99"/>
    </location>
</feature>
<keyword evidence="18" id="KW-1185">Reference proteome</keyword>
<dbReference type="InterPro" id="IPR050185">
    <property type="entry name" value="Ub_carboxyl-term_hydrolase"/>
</dbReference>
<evidence type="ECO:0000256" key="6">
    <source>
        <dbReference type="ARBA" id="ARBA00022786"/>
    </source>
</evidence>
<accession>A0A3Q3ANI1</accession>
<evidence type="ECO:0000256" key="14">
    <source>
        <dbReference type="SAM" id="MobiDB-lite"/>
    </source>
</evidence>
<dbReference type="PANTHER" id="PTHR21646:SF5">
    <property type="entry name" value="UBIQUITIN CARBOXYL-TERMINAL HYDROLASE-RELATED"/>
    <property type="match status" value="1"/>
</dbReference>
<protein>
    <recommendedName>
        <fullName evidence="12">Ubiquitin carboxyl-terminal hydrolase</fullName>
        <ecNumber evidence="12">3.4.19.12</ecNumber>
    </recommendedName>
</protein>
<keyword evidence="8 12" id="KW-0788">Thiol protease</keyword>
<keyword evidence="3 12" id="KW-0645">Protease</keyword>
<keyword evidence="9" id="KW-0862">Zinc</keyword>
<name>A0A3Q3ANI1_KRYMA</name>
<dbReference type="Proteomes" id="UP000264800">
    <property type="component" value="Unplaced"/>
</dbReference>
<dbReference type="GeneTree" id="ENSGT00940000160526"/>
<evidence type="ECO:0000313" key="17">
    <source>
        <dbReference type="Ensembl" id="ENSKMAP00000018368.1"/>
    </source>
</evidence>
<dbReference type="InterPro" id="IPR028889">
    <property type="entry name" value="USP"/>
</dbReference>
<dbReference type="InterPro" id="IPR038765">
    <property type="entry name" value="Papain-like_cys_pep_sf"/>
</dbReference>
<sequence length="651" mass="74399">MDRCKHVGRLRLAPDHSILNPQKWHCVDCNTTESVWACLSCAHVACGRYIEEHALQHFQLQRHPLAMEVNELYVFCYLCDDYVLNDNATGDLKLLRSTLSAIQSQRYEVTTRSGRTLRSASAAPDALMLCGASELQLRDEDRMFTALWHRRRALIGRIFRLWFGLTECGKRREEEERKREEEEEQKREARERRRALKRQLQEELENAPLRKSRRLRRKSQRVADTAIAKPSGSPFKRRPTVTPGVTGLRNLGNTCYMNSILQVLSHLHVFRECFLRLDLAQALELLASAVHGQLAGKASPQTLLSQRKGLQTSSGSGAGLSGGASRARSMELIQPKEPSSKHISLCHELHTLFQVMWSGKWALVSPFAMLHSVWQLIPAFRGYAQQDAQEFLCELLDKVQHELESTGKHTTTTTGVQQTQKRLIKQVLSVVNTIFHGQLLSQVTCLACSHRSNTVEPFWDLSLEFPKRYHSNSRESAAQASCHLTEMLAKFTETEALEGNIYACDQCNSARRRTSSKPVILTEAQKQLMVYKLPQVLRLHLKRFRWSGRNHREKIGVHVSFDQLLNMEPYCCRDSSPKSHFLYELSAVVMHHGKGFGSGHYTAYCYNTEGGFWVHCNDSKLNVCSVDEVCRAQAYILFYTQRVSQDKDRPL</sequence>
<dbReference type="InterPro" id="IPR018200">
    <property type="entry name" value="USP_CS"/>
</dbReference>
<keyword evidence="5 11" id="KW-0863">Zinc-finger</keyword>
<dbReference type="SUPFAM" id="SSF54001">
    <property type="entry name" value="Cysteine proteinases"/>
    <property type="match status" value="1"/>
</dbReference>
<dbReference type="SUPFAM" id="SSF57850">
    <property type="entry name" value="RING/U-box"/>
    <property type="match status" value="1"/>
</dbReference>
<keyword evidence="7 12" id="KW-0378">Hydrolase</keyword>
<comment type="similarity">
    <text evidence="12">Belongs to the peptidase C19 family.</text>
</comment>
<dbReference type="InterPro" id="IPR013083">
    <property type="entry name" value="Znf_RING/FYVE/PHD"/>
</dbReference>
<dbReference type="SMART" id="SM00290">
    <property type="entry name" value="ZnF_UBP"/>
    <property type="match status" value="1"/>
</dbReference>
<comment type="subcellular location">
    <subcellularLocation>
        <location evidence="2">Nucleus</location>
    </subcellularLocation>
</comment>
<reference evidence="17" key="1">
    <citation type="submission" date="2025-08" db="UniProtKB">
        <authorList>
            <consortium name="Ensembl"/>
        </authorList>
    </citation>
    <scope>IDENTIFICATION</scope>
</reference>
<organism evidence="17 18">
    <name type="scientific">Kryptolebias marmoratus</name>
    <name type="common">Mangrove killifish</name>
    <name type="synonym">Rivulus marmoratus</name>
    <dbReference type="NCBI Taxonomy" id="37003"/>
    <lineage>
        <taxon>Eukaryota</taxon>
        <taxon>Metazoa</taxon>
        <taxon>Chordata</taxon>
        <taxon>Craniata</taxon>
        <taxon>Vertebrata</taxon>
        <taxon>Euteleostomi</taxon>
        <taxon>Actinopterygii</taxon>
        <taxon>Neopterygii</taxon>
        <taxon>Teleostei</taxon>
        <taxon>Neoteleostei</taxon>
        <taxon>Acanthomorphata</taxon>
        <taxon>Ovalentaria</taxon>
        <taxon>Atherinomorphae</taxon>
        <taxon>Cyprinodontiformes</taxon>
        <taxon>Rivulidae</taxon>
        <taxon>Kryptolebias</taxon>
    </lineage>
</organism>
<evidence type="ECO:0000256" key="9">
    <source>
        <dbReference type="ARBA" id="ARBA00022833"/>
    </source>
</evidence>
<dbReference type="InterPro" id="IPR001607">
    <property type="entry name" value="Znf_UBP"/>
</dbReference>